<keyword evidence="2" id="KW-0963">Cytoplasm</keyword>
<evidence type="ECO:0000256" key="12">
    <source>
        <dbReference type="ARBA" id="ARBA00039316"/>
    </source>
</evidence>
<reference evidence="14 15" key="2">
    <citation type="submission" date="2013-09" db="EMBL/GenBank/DDBJ databases">
        <title>Whole genome comparison of six Crocosphaera watsonii strains with differing phenotypes.</title>
        <authorList>
            <person name="Bench S.R."/>
            <person name="Heller P."/>
            <person name="Frank I."/>
            <person name="Arciniega M."/>
            <person name="Shilova I.N."/>
            <person name="Zehr J.P."/>
        </authorList>
    </citation>
    <scope>NUCLEOTIDE SEQUENCE [LARGE SCALE GENOMIC DNA]</scope>
    <source>
        <strain evidence="14 15">WH 8502</strain>
    </source>
</reference>
<evidence type="ECO:0000313" key="15">
    <source>
        <dbReference type="Proteomes" id="UP000018348"/>
    </source>
</evidence>
<dbReference type="Proteomes" id="UP000018348">
    <property type="component" value="Unassembled WGS sequence"/>
</dbReference>
<keyword evidence="5" id="KW-0227">DNA damage</keyword>
<proteinExistence type="inferred from homology"/>
<evidence type="ECO:0000256" key="13">
    <source>
        <dbReference type="ARBA" id="ARBA00042156"/>
    </source>
</evidence>
<dbReference type="AlphaFoldDB" id="T2IKZ7"/>
<evidence type="ECO:0000256" key="3">
    <source>
        <dbReference type="ARBA" id="ARBA00022737"/>
    </source>
</evidence>
<evidence type="ECO:0000256" key="9">
    <source>
        <dbReference type="ARBA" id="ARBA00023125"/>
    </source>
</evidence>
<comment type="caution">
    <text evidence="14">The sequence shown here is derived from an EMBL/GenBank/DDBJ whole genome shotgun (WGS) entry which is preliminary data.</text>
</comment>
<accession>T2IKZ7</accession>
<evidence type="ECO:0000256" key="2">
    <source>
        <dbReference type="ARBA" id="ARBA00022490"/>
    </source>
</evidence>
<dbReference type="GO" id="GO:0005737">
    <property type="term" value="C:cytoplasm"/>
    <property type="evidence" value="ECO:0007669"/>
    <property type="project" value="UniProtKB-SubCell"/>
</dbReference>
<name>T2IKZ7_CROWT</name>
<evidence type="ECO:0000256" key="1">
    <source>
        <dbReference type="ARBA" id="ARBA00004496"/>
    </source>
</evidence>
<evidence type="ECO:0000256" key="4">
    <source>
        <dbReference type="ARBA" id="ARBA00022741"/>
    </source>
</evidence>
<evidence type="ECO:0000256" key="8">
    <source>
        <dbReference type="ARBA" id="ARBA00022881"/>
    </source>
</evidence>
<sequence>MTVEEALGVFENIPKAVKRLQTLVDVGLGYVKLGQSAPTLSGGEAQRVKLASELSRRATGKTLYLIDEPTTGLSFYDVHHLLNVLQRLVNKGNSILVIEHNLDVIRCSDWIIDLGPEGGDQGGNIVTFGTPEDVAKHPTSYTGQYLQEVLKQYPIATDKD</sequence>
<dbReference type="GO" id="GO:0006281">
    <property type="term" value="P:DNA repair"/>
    <property type="evidence" value="ECO:0007669"/>
    <property type="project" value="UniProtKB-KW"/>
</dbReference>
<dbReference type="GO" id="GO:0005524">
    <property type="term" value="F:ATP binding"/>
    <property type="evidence" value="ECO:0007669"/>
    <property type="project" value="UniProtKB-KW"/>
</dbReference>
<comment type="subcellular location">
    <subcellularLocation>
        <location evidence="1">Cytoplasm</location>
    </subcellularLocation>
</comment>
<evidence type="ECO:0000256" key="6">
    <source>
        <dbReference type="ARBA" id="ARBA00022769"/>
    </source>
</evidence>
<keyword evidence="4" id="KW-0547">Nucleotide-binding</keyword>
<dbReference type="PANTHER" id="PTHR43152:SF3">
    <property type="entry name" value="UVRABC SYSTEM PROTEIN A"/>
    <property type="match status" value="1"/>
</dbReference>
<dbReference type="SUPFAM" id="SSF52540">
    <property type="entry name" value="P-loop containing nucleoside triphosphate hydrolases"/>
    <property type="match status" value="1"/>
</dbReference>
<evidence type="ECO:0000256" key="5">
    <source>
        <dbReference type="ARBA" id="ARBA00022763"/>
    </source>
</evidence>
<comment type="similarity">
    <text evidence="11">Belongs to the ABC transporter superfamily. UvrA family.</text>
</comment>
<keyword evidence="8" id="KW-0267">Excision nuclease</keyword>
<evidence type="ECO:0000256" key="7">
    <source>
        <dbReference type="ARBA" id="ARBA00022840"/>
    </source>
</evidence>
<keyword evidence="9" id="KW-0238">DNA-binding</keyword>
<dbReference type="Gene3D" id="3.40.50.300">
    <property type="entry name" value="P-loop containing nucleotide triphosphate hydrolases"/>
    <property type="match status" value="1"/>
</dbReference>
<organism evidence="14 15">
    <name type="scientific">Crocosphaera watsonii WH 8502</name>
    <dbReference type="NCBI Taxonomy" id="423474"/>
    <lineage>
        <taxon>Bacteria</taxon>
        <taxon>Bacillati</taxon>
        <taxon>Cyanobacteriota</taxon>
        <taxon>Cyanophyceae</taxon>
        <taxon>Oscillatoriophycideae</taxon>
        <taxon>Chroococcales</taxon>
        <taxon>Aphanothecaceae</taxon>
        <taxon>Crocosphaera</taxon>
    </lineage>
</organism>
<keyword evidence="7" id="KW-0067">ATP-binding</keyword>
<keyword evidence="10" id="KW-0234">DNA repair</keyword>
<keyword evidence="6" id="KW-0228">DNA excision</keyword>
<dbReference type="EMBL" id="CAQK01000858">
    <property type="protein sequence ID" value="CCQ53599.1"/>
    <property type="molecule type" value="Genomic_DNA"/>
</dbReference>
<evidence type="ECO:0000256" key="10">
    <source>
        <dbReference type="ARBA" id="ARBA00023204"/>
    </source>
</evidence>
<evidence type="ECO:0000256" key="11">
    <source>
        <dbReference type="ARBA" id="ARBA00038000"/>
    </source>
</evidence>
<gene>
    <name evidence="14" type="ORF">CWATWH8502_3667</name>
</gene>
<dbReference type="GO" id="GO:0003677">
    <property type="term" value="F:DNA binding"/>
    <property type="evidence" value="ECO:0007669"/>
    <property type="project" value="UniProtKB-KW"/>
</dbReference>
<evidence type="ECO:0000313" key="14">
    <source>
        <dbReference type="EMBL" id="CCQ53599.1"/>
    </source>
</evidence>
<protein>
    <recommendedName>
        <fullName evidence="12">UvrABC system protein A</fullName>
    </recommendedName>
    <alternativeName>
        <fullName evidence="13">Excinuclease ABC subunit A</fullName>
    </alternativeName>
</protein>
<dbReference type="PANTHER" id="PTHR43152">
    <property type="entry name" value="UVRABC SYSTEM PROTEIN A"/>
    <property type="match status" value="1"/>
</dbReference>
<keyword evidence="3" id="KW-0677">Repeat</keyword>
<dbReference type="InterPro" id="IPR027417">
    <property type="entry name" value="P-loop_NTPase"/>
</dbReference>
<dbReference type="GO" id="GO:0004518">
    <property type="term" value="F:nuclease activity"/>
    <property type="evidence" value="ECO:0007669"/>
    <property type="project" value="UniProtKB-KW"/>
</dbReference>
<reference evidence="14 15" key="1">
    <citation type="submission" date="2013-01" db="EMBL/GenBank/DDBJ databases">
        <authorList>
            <person name="Bench S."/>
        </authorList>
    </citation>
    <scope>NUCLEOTIDE SEQUENCE [LARGE SCALE GENOMIC DNA]</scope>
    <source>
        <strain evidence="14 15">WH 8502</strain>
    </source>
</reference>